<dbReference type="HOGENOM" id="CLU_056890_0_1_11"/>
<dbReference type="CDD" id="cd04301">
    <property type="entry name" value="NAT_SF"/>
    <property type="match status" value="2"/>
</dbReference>
<dbReference type="OrthoDB" id="9799092at2"/>
<dbReference type="Proteomes" id="UP000000485">
    <property type="component" value="Chromosome"/>
</dbReference>
<protein>
    <submittedName>
        <fullName evidence="4">GCN5-related N-acetyltransferase</fullName>
    </submittedName>
</protein>
<evidence type="ECO:0000259" key="3">
    <source>
        <dbReference type="PROSITE" id="PS51186"/>
    </source>
</evidence>
<dbReference type="Gene3D" id="3.40.630.30">
    <property type="match status" value="1"/>
</dbReference>
<dbReference type="Pfam" id="PF00583">
    <property type="entry name" value="Acetyltransf_1"/>
    <property type="match status" value="2"/>
</dbReference>
<name>F8A3R3_CELGA</name>
<evidence type="ECO:0000256" key="1">
    <source>
        <dbReference type="ARBA" id="ARBA00022679"/>
    </source>
</evidence>
<dbReference type="GO" id="GO:0016747">
    <property type="term" value="F:acyltransferase activity, transferring groups other than amino-acyl groups"/>
    <property type="evidence" value="ECO:0007669"/>
    <property type="project" value="InterPro"/>
</dbReference>
<evidence type="ECO:0000313" key="5">
    <source>
        <dbReference type="Proteomes" id="UP000000485"/>
    </source>
</evidence>
<accession>F8A3R3</accession>
<dbReference type="InterPro" id="IPR016181">
    <property type="entry name" value="Acyl_CoA_acyltransferase"/>
</dbReference>
<dbReference type="InterPro" id="IPR000182">
    <property type="entry name" value="GNAT_dom"/>
</dbReference>
<reference evidence="5" key="1">
    <citation type="submission" date="2011-04" db="EMBL/GenBank/DDBJ databases">
        <title>Complete sequence of Cellvibrio gilvus ATCC 13127.</title>
        <authorList>
            <person name="Lucas S."/>
            <person name="Han J."/>
            <person name="Lapidus A."/>
            <person name="Cheng J.-F."/>
            <person name="Goodwin L."/>
            <person name="Pitluck S."/>
            <person name="Peters L."/>
            <person name="Munk A."/>
            <person name="Detter J.C."/>
            <person name="Han C."/>
            <person name="Tapia R."/>
            <person name="Land M."/>
            <person name="Hauser L."/>
            <person name="Kyrpides N."/>
            <person name="Ivanova N."/>
            <person name="Ovchinnikova G."/>
            <person name="Pagani I."/>
            <person name="Mead D."/>
            <person name="Brumm P."/>
            <person name="Woyke T."/>
        </authorList>
    </citation>
    <scope>NUCLEOTIDE SEQUENCE [LARGE SCALE GENOMIC DNA]</scope>
    <source>
        <strain evidence="5">ATCC 13127 / NRRL B-14078</strain>
    </source>
</reference>
<evidence type="ECO:0000313" key="4">
    <source>
        <dbReference type="EMBL" id="AEI11966.1"/>
    </source>
</evidence>
<keyword evidence="2" id="KW-0012">Acyltransferase</keyword>
<dbReference type="eggNOG" id="COG0456">
    <property type="taxonomic scope" value="Bacteria"/>
</dbReference>
<proteinExistence type="predicted"/>
<keyword evidence="5" id="KW-1185">Reference proteome</keyword>
<keyword evidence="1 4" id="KW-0808">Transferase</keyword>
<dbReference type="RefSeq" id="WP_013883485.1">
    <property type="nucleotide sequence ID" value="NC_015671.1"/>
</dbReference>
<dbReference type="PANTHER" id="PTHR43877:SF1">
    <property type="entry name" value="ACETYLTRANSFERASE"/>
    <property type="match status" value="1"/>
</dbReference>
<dbReference type="InterPro" id="IPR050832">
    <property type="entry name" value="Bact_Acetyltransf"/>
</dbReference>
<dbReference type="KEGG" id="cga:Celgi_1447"/>
<dbReference type="STRING" id="593907.Celgi_1447"/>
<sequence length="352" mass="38111">MTTTEPAATPAAPALIPIAQRAQAPVQVRLPADTHGLRWRPLTPQDVPALTRLVTRIEEADAEPFRTSQDEVDEKFEGGWKDHARDTLAGVDADGELRAWAQVNQPPGDTTVVRAYLDGGVDPAWRGRGIGREVLAWEIDRARQLLAATGKDVPGRIGGFASEQATATIALLQAGGLTPIRVYSEMRRPLGTDLPDVAAPDGVRIVPWSQDRDDDVLAAHNEAFASHWGSEPQTVESWRAGRSQFAPAWSLLAVDDATDEVAGYLLSGRYEQDWELAGHSSGYVELLGVRPAWRRRGIAPALLAAVMARLAQDGIEYAEIGVDTENLSGALGLYTALGFAPFHRSSLYTIEL</sequence>
<dbReference type="SUPFAM" id="SSF55729">
    <property type="entry name" value="Acyl-CoA N-acyltransferases (Nat)"/>
    <property type="match status" value="2"/>
</dbReference>
<evidence type="ECO:0000256" key="2">
    <source>
        <dbReference type="ARBA" id="ARBA00023315"/>
    </source>
</evidence>
<organism evidence="4 5">
    <name type="scientific">Cellulomonas gilvus (strain ATCC 13127 / NRRL B-14078)</name>
    <name type="common">Cellvibrio gilvus</name>
    <dbReference type="NCBI Taxonomy" id="593907"/>
    <lineage>
        <taxon>Bacteria</taxon>
        <taxon>Bacillati</taxon>
        <taxon>Actinomycetota</taxon>
        <taxon>Actinomycetes</taxon>
        <taxon>Micrococcales</taxon>
        <taxon>Cellulomonadaceae</taxon>
        <taxon>Cellulomonas</taxon>
    </lineage>
</organism>
<dbReference type="EMBL" id="CP002665">
    <property type="protein sequence ID" value="AEI11966.1"/>
    <property type="molecule type" value="Genomic_DNA"/>
</dbReference>
<dbReference type="PROSITE" id="PS51186">
    <property type="entry name" value="GNAT"/>
    <property type="match status" value="2"/>
</dbReference>
<feature type="domain" description="N-acetyltransferase" evidence="3">
    <location>
        <begin position="37"/>
        <end position="195"/>
    </location>
</feature>
<gene>
    <name evidence="4" type="ordered locus">Celgi_1447</name>
</gene>
<dbReference type="AlphaFoldDB" id="F8A3R3"/>
<feature type="domain" description="N-acetyltransferase" evidence="3">
    <location>
        <begin position="203"/>
        <end position="352"/>
    </location>
</feature>
<dbReference type="PANTHER" id="PTHR43877">
    <property type="entry name" value="AMINOALKYLPHOSPHONATE N-ACETYLTRANSFERASE-RELATED-RELATED"/>
    <property type="match status" value="1"/>
</dbReference>